<feature type="transmembrane region" description="Helical" evidence="6">
    <location>
        <begin position="531"/>
        <end position="550"/>
    </location>
</feature>
<evidence type="ECO:0000259" key="8">
    <source>
        <dbReference type="Pfam" id="PF05041"/>
    </source>
</evidence>
<dbReference type="AlphaFoldDB" id="H2Z776"/>
<evidence type="ECO:0000256" key="6">
    <source>
        <dbReference type="RuleBase" id="RU367089"/>
    </source>
</evidence>
<keyword evidence="5 6" id="KW-0472">Membrane</keyword>
<dbReference type="GeneTree" id="ENSGT00940000156899"/>
<comment type="similarity">
    <text evidence="2 6">Belongs to the pecanex family.</text>
</comment>
<comment type="subcellular location">
    <subcellularLocation>
        <location evidence="1 6">Membrane</location>
        <topology evidence="1 6">Multi-pass membrane protein</topology>
    </subcellularLocation>
</comment>
<dbReference type="InParanoid" id="H2Z776"/>
<feature type="transmembrane region" description="Helical" evidence="6">
    <location>
        <begin position="66"/>
        <end position="84"/>
    </location>
</feature>
<evidence type="ECO:0000256" key="5">
    <source>
        <dbReference type="ARBA" id="ARBA00023136"/>
    </source>
</evidence>
<feature type="transmembrane region" description="Helical" evidence="6">
    <location>
        <begin position="242"/>
        <end position="259"/>
    </location>
</feature>
<feature type="region of interest" description="Disordered" evidence="7">
    <location>
        <begin position="791"/>
        <end position="813"/>
    </location>
</feature>
<protein>
    <recommendedName>
        <fullName evidence="6">Pecanex-like protein</fullName>
    </recommendedName>
</protein>
<proteinExistence type="inferred from homology"/>
<keyword evidence="10" id="KW-1185">Reference proteome</keyword>
<evidence type="ECO:0000256" key="3">
    <source>
        <dbReference type="ARBA" id="ARBA00022692"/>
    </source>
</evidence>
<feature type="transmembrane region" description="Helical" evidence="6">
    <location>
        <begin position="139"/>
        <end position="158"/>
    </location>
</feature>
<name>H2Z776_CIOSA</name>
<feature type="transmembrane region" description="Helical" evidence="6">
    <location>
        <begin position="211"/>
        <end position="230"/>
    </location>
</feature>
<feature type="transmembrane region" description="Helical" evidence="6">
    <location>
        <begin position="170"/>
        <end position="191"/>
    </location>
</feature>
<feature type="transmembrane region" description="Helical" evidence="6">
    <location>
        <begin position="434"/>
        <end position="459"/>
    </location>
</feature>
<evidence type="ECO:0000313" key="9">
    <source>
        <dbReference type="Ensembl" id="ENSCSAVP00000013438.1"/>
    </source>
</evidence>
<dbReference type="InterPro" id="IPR007735">
    <property type="entry name" value="Pecanex_C"/>
</dbReference>
<dbReference type="eggNOG" id="KOG3604">
    <property type="taxonomic scope" value="Eukaryota"/>
</dbReference>
<dbReference type="PANTHER" id="PTHR12372">
    <property type="entry name" value="PECANEX"/>
    <property type="match status" value="1"/>
</dbReference>
<dbReference type="InterPro" id="IPR039797">
    <property type="entry name" value="Pecanex"/>
</dbReference>
<accession>H2Z776</accession>
<feature type="transmembrane region" description="Helical" evidence="6">
    <location>
        <begin position="313"/>
        <end position="334"/>
    </location>
</feature>
<sequence>MADAPLLNEYKLEFVLRRLPQTLLGGLNLKLGYEAPFYVYVLQIVVWLVPWVVSAAFTLATELGGLSILISSIVCGSAHLYFAYHHSAVSNIPPKNLTASQNLRQLLADDDEILFLSCFSFTTFNFVIPPKKPLFRPNILFHSVFSGLLCGFGVFYTLPSFLASLYNTSTGVAVAIYIFSWVSICIAQYPLTAGGVPPEVAVYRSVDPYELASLSRCLHICIVYAMNVVLIFDPRFQTTNQVLHILLLFLPLVWLYGLLPPTDALIFWLVEQLHVFALGGSPMATGLRLMLAFFLSGMVLLGASFIASVQALVIFSAAFGFVLSTDVVSFILALSYRSFSHFTSKISLIIVAWHIAVLAPGVIVAIVVVYFRQNFTSGIKLGFQIAFIALYVVGKVLQDVQKVYFLFGIFRNCLYPTSYTSMVTFMKRKKILRIFGFVHFILSRGINPLLMTAYLSAFLLSSSQLPSFFAALVTIHAYRVVWQRSNNALLIFSVVAVVDLISSSSSAVAPFFSPSYLGERLLVADIFVDRVVRFVENLWFACSLLVSSYWDTKQRRKSSLGILIINLLFFPIVLGTIGVASILSAPLLPLFTLPIFLVGFPRHSAFWPQTPGKAGASTCADTVYYAQMAPEIAKQVATATYLGSTVTIGSCTNLPFFLVRSQDKSVWIQTLESGYSYASYSVKGLELQETSCHALEATRLDDACQAAFEPGDQHKTNPFPLLSSVTPVDTVYISSYSDAKNSLTGIIDNPKAIQQYHRDFVKSMVWLLIPKNDAKVQPQKPNTFELVDHYKTSSPHPSQTSVDDILSSRPNSTRSVVVKNARNTDGSTTSLGSLLSSEDRFKLAERNTRRPVPQLKPPGLIDNDEDWENESGFSDSGFGLPALQPKIAGNTNGGEQHVIYTGIKENLTSHVFLLIYFLNNELTPYLHLFDRSWYLHVTSSLDDPGELNASGMEEDKLMEISRSLVLGGYFIVNNPTHLGASHLGKVFMGDIPWSPQLDWLEKNPELYDLVLQAHRVSIKLMYDRVAMGTTDLAEDEDFEETMTSLRELQSDWFIGVESSADWKAAVEKQVPSLFSLSHGDSSNSFSARVLTRRPVEAHITHVSPSSVRSIWSNLSMELLYATNDDEERFSIQAHQSLIRNLTVQAADPPLGYPIFSSKPMYVSTL</sequence>
<dbReference type="Proteomes" id="UP000007875">
    <property type="component" value="Unassembled WGS sequence"/>
</dbReference>
<feature type="compositionally biased region" description="Polar residues" evidence="7">
    <location>
        <begin position="792"/>
        <end position="813"/>
    </location>
</feature>
<feature type="transmembrane region" description="Helical" evidence="6">
    <location>
        <begin position="489"/>
        <end position="511"/>
    </location>
</feature>
<dbReference type="Pfam" id="PF05041">
    <property type="entry name" value="Pecanex_C"/>
    <property type="match status" value="1"/>
</dbReference>
<dbReference type="OMA" id="FVFGWIT"/>
<dbReference type="Ensembl" id="ENSCSAVT00000013591.1">
    <property type="protein sequence ID" value="ENSCSAVP00000013438.1"/>
    <property type="gene ID" value="ENSCSAVG00000007884.1"/>
</dbReference>
<evidence type="ECO:0000256" key="4">
    <source>
        <dbReference type="ARBA" id="ARBA00022989"/>
    </source>
</evidence>
<reference evidence="10" key="1">
    <citation type="submission" date="2003-08" db="EMBL/GenBank/DDBJ databases">
        <authorList>
            <person name="Birren B."/>
            <person name="Nusbaum C."/>
            <person name="Abebe A."/>
            <person name="Abouelleil A."/>
            <person name="Adekoya E."/>
            <person name="Ait-zahra M."/>
            <person name="Allen N."/>
            <person name="Allen T."/>
            <person name="An P."/>
            <person name="Anderson M."/>
            <person name="Anderson S."/>
            <person name="Arachchi H."/>
            <person name="Armbruster J."/>
            <person name="Bachantsang P."/>
            <person name="Baldwin J."/>
            <person name="Barry A."/>
            <person name="Bayul T."/>
            <person name="Blitshsteyn B."/>
            <person name="Bloom T."/>
            <person name="Blye J."/>
            <person name="Boguslavskiy L."/>
            <person name="Borowsky M."/>
            <person name="Boukhgalter B."/>
            <person name="Brunache A."/>
            <person name="Butler J."/>
            <person name="Calixte N."/>
            <person name="Calvo S."/>
            <person name="Camarata J."/>
            <person name="Campo K."/>
            <person name="Chang J."/>
            <person name="Cheshatsang Y."/>
            <person name="Citroen M."/>
            <person name="Collymore A."/>
            <person name="Considine T."/>
            <person name="Cook A."/>
            <person name="Cooke P."/>
            <person name="Corum B."/>
            <person name="Cuomo C."/>
            <person name="David R."/>
            <person name="Dawoe T."/>
            <person name="Degray S."/>
            <person name="Dodge S."/>
            <person name="Dooley K."/>
            <person name="Dorje P."/>
            <person name="Dorjee K."/>
            <person name="Dorris L."/>
            <person name="Duffey N."/>
            <person name="Dupes A."/>
            <person name="Elkins T."/>
            <person name="Engels R."/>
            <person name="Erickson J."/>
            <person name="Farina A."/>
            <person name="Faro S."/>
            <person name="Ferreira P."/>
            <person name="Fischer H."/>
            <person name="Fitzgerald M."/>
            <person name="Foley K."/>
            <person name="Gage D."/>
            <person name="Galagan J."/>
            <person name="Gearin G."/>
            <person name="Gnerre S."/>
            <person name="Gnirke A."/>
            <person name="Goyette A."/>
            <person name="Graham J."/>
            <person name="Grandbois E."/>
            <person name="Gyaltsen K."/>
            <person name="Hafez N."/>
            <person name="Hagopian D."/>
            <person name="Hagos B."/>
            <person name="Hall J."/>
            <person name="Hatcher B."/>
            <person name="Heller A."/>
            <person name="Higgins H."/>
            <person name="Honan T."/>
            <person name="Horn A."/>
            <person name="Houde N."/>
            <person name="Hughes L."/>
            <person name="Hulme W."/>
            <person name="Husby E."/>
            <person name="Iliev I."/>
            <person name="Jaffe D."/>
            <person name="Jones C."/>
            <person name="Kamal M."/>
            <person name="Kamat A."/>
            <person name="Kamvysselis M."/>
            <person name="Karlsson E."/>
            <person name="Kells C."/>
            <person name="Kieu A."/>
            <person name="Kisner P."/>
            <person name="Kodira C."/>
            <person name="Kulbokas E."/>
            <person name="Labutti K."/>
            <person name="Lama D."/>
            <person name="Landers T."/>
            <person name="Leger J."/>
            <person name="Levine S."/>
            <person name="Lewis D."/>
            <person name="Lewis T."/>
            <person name="Lindblad-toh K."/>
            <person name="Liu X."/>
            <person name="Lokyitsang T."/>
            <person name="Lokyitsang Y."/>
            <person name="Lucien O."/>
            <person name="Lui A."/>
            <person name="Ma L.J."/>
            <person name="Mabbitt R."/>
            <person name="Macdonald J."/>
            <person name="Maclean C."/>
            <person name="Major J."/>
            <person name="Manning J."/>
            <person name="Marabella R."/>
            <person name="Maru K."/>
            <person name="Matthews C."/>
            <person name="Mauceli E."/>
            <person name="Mccarthy M."/>
            <person name="Mcdonough S."/>
            <person name="Mcghee T."/>
            <person name="Meldrim J."/>
            <person name="Meneus L."/>
            <person name="Mesirov J."/>
            <person name="Mihalev A."/>
            <person name="Mihova T."/>
            <person name="Mikkelsen T."/>
            <person name="Mlenga V."/>
            <person name="Moru K."/>
            <person name="Mozes J."/>
            <person name="Mulrain L."/>
            <person name="Munson G."/>
            <person name="Naylor J."/>
            <person name="Newes C."/>
            <person name="Nguyen C."/>
            <person name="Nguyen N."/>
            <person name="Nguyen T."/>
            <person name="Nicol R."/>
            <person name="Nielsen C."/>
            <person name="Nizzari M."/>
            <person name="Norbu C."/>
            <person name="Norbu N."/>
            <person name="O'donnell P."/>
            <person name="Okoawo O."/>
            <person name="O'leary S."/>
            <person name="Omotosho B."/>
            <person name="O'neill K."/>
            <person name="Osman S."/>
            <person name="Parker S."/>
            <person name="Perrin D."/>
            <person name="Phunkhang P."/>
            <person name="Piqani B."/>
            <person name="Purcell S."/>
            <person name="Rachupka T."/>
            <person name="Ramasamy U."/>
            <person name="Rameau R."/>
            <person name="Ray V."/>
            <person name="Raymond C."/>
            <person name="Retta R."/>
            <person name="Richardson S."/>
            <person name="Rise C."/>
            <person name="Rodriguez J."/>
            <person name="Rogers J."/>
            <person name="Rogov P."/>
            <person name="Rutman M."/>
            <person name="Schupbach R."/>
            <person name="Seaman C."/>
            <person name="Settipalli S."/>
            <person name="Sharpe T."/>
            <person name="Sheridan J."/>
            <person name="Sherpa N."/>
            <person name="Shi J."/>
            <person name="Smirnov S."/>
            <person name="Smith C."/>
            <person name="Sougnez C."/>
            <person name="Spencer B."/>
            <person name="Stalker J."/>
            <person name="Stange-thomann N."/>
            <person name="Stavropoulos S."/>
            <person name="Stetson K."/>
            <person name="Stone C."/>
            <person name="Stone S."/>
            <person name="Stubbs M."/>
            <person name="Talamas J."/>
            <person name="Tchuinga P."/>
            <person name="Tenzing P."/>
            <person name="Tesfaye S."/>
            <person name="Theodore J."/>
            <person name="Thoulutsang Y."/>
            <person name="Topham K."/>
            <person name="Towey S."/>
            <person name="Tsamla T."/>
            <person name="Tsomo N."/>
            <person name="Vallee D."/>
            <person name="Vassiliev H."/>
            <person name="Venkataraman V."/>
            <person name="Vinson J."/>
            <person name="Vo A."/>
            <person name="Wade C."/>
            <person name="Wang S."/>
            <person name="Wangchuk T."/>
            <person name="Wangdi T."/>
            <person name="Whittaker C."/>
            <person name="Wilkinson J."/>
            <person name="Wu Y."/>
            <person name="Wyman D."/>
            <person name="Yadav S."/>
            <person name="Yang S."/>
            <person name="Yang X."/>
            <person name="Yeager S."/>
            <person name="Yee E."/>
            <person name="Young G."/>
            <person name="Zainoun J."/>
            <person name="Zembeck L."/>
            <person name="Zimmer A."/>
            <person name="Zody M."/>
            <person name="Lander E."/>
        </authorList>
    </citation>
    <scope>NUCLEOTIDE SEQUENCE [LARGE SCALE GENOMIC DNA]</scope>
</reference>
<evidence type="ECO:0000256" key="1">
    <source>
        <dbReference type="ARBA" id="ARBA00004141"/>
    </source>
</evidence>
<dbReference type="GO" id="GO:0016020">
    <property type="term" value="C:membrane"/>
    <property type="evidence" value="ECO:0007669"/>
    <property type="project" value="UniProtKB-SubCell"/>
</dbReference>
<dbReference type="PANTHER" id="PTHR12372:SF6">
    <property type="entry name" value="PECANEX-LIKE PROTEIN 4"/>
    <property type="match status" value="1"/>
</dbReference>
<evidence type="ECO:0000256" key="7">
    <source>
        <dbReference type="SAM" id="MobiDB-lite"/>
    </source>
</evidence>
<feature type="transmembrane region" description="Helical" evidence="6">
    <location>
        <begin position="465"/>
        <end position="482"/>
    </location>
</feature>
<feature type="transmembrane region" description="Helical" evidence="6">
    <location>
        <begin position="37"/>
        <end position="59"/>
    </location>
</feature>
<reference evidence="9" key="3">
    <citation type="submission" date="2025-09" db="UniProtKB">
        <authorList>
            <consortium name="Ensembl"/>
        </authorList>
    </citation>
    <scope>IDENTIFICATION</scope>
</reference>
<feature type="transmembrane region" description="Helical" evidence="6">
    <location>
        <begin position="377"/>
        <end position="397"/>
    </location>
</feature>
<feature type="transmembrane region" description="Helical" evidence="6">
    <location>
        <begin position="346"/>
        <end position="371"/>
    </location>
</feature>
<keyword evidence="3 6" id="KW-0812">Transmembrane</keyword>
<keyword evidence="4 6" id="KW-1133">Transmembrane helix</keyword>
<evidence type="ECO:0000313" key="10">
    <source>
        <dbReference type="Proteomes" id="UP000007875"/>
    </source>
</evidence>
<feature type="domain" description="Pecanex C-terminal" evidence="8">
    <location>
        <begin position="983"/>
        <end position="1157"/>
    </location>
</feature>
<feature type="transmembrane region" description="Helical" evidence="6">
    <location>
        <begin position="289"/>
        <end position="307"/>
    </location>
</feature>
<reference evidence="9" key="2">
    <citation type="submission" date="2025-08" db="UniProtKB">
        <authorList>
            <consortium name="Ensembl"/>
        </authorList>
    </citation>
    <scope>IDENTIFICATION</scope>
</reference>
<evidence type="ECO:0000256" key="2">
    <source>
        <dbReference type="ARBA" id="ARBA00010170"/>
    </source>
</evidence>
<organism evidence="9 10">
    <name type="scientific">Ciona savignyi</name>
    <name type="common">Pacific transparent sea squirt</name>
    <dbReference type="NCBI Taxonomy" id="51511"/>
    <lineage>
        <taxon>Eukaryota</taxon>
        <taxon>Metazoa</taxon>
        <taxon>Chordata</taxon>
        <taxon>Tunicata</taxon>
        <taxon>Ascidiacea</taxon>
        <taxon>Phlebobranchia</taxon>
        <taxon>Cionidae</taxon>
        <taxon>Ciona</taxon>
    </lineage>
</organism>
<dbReference type="HOGENOM" id="CLU_008258_0_0_1"/>
<feature type="transmembrane region" description="Helical" evidence="6">
    <location>
        <begin position="562"/>
        <end position="588"/>
    </location>
</feature>